<accession>A0ABQ4D5R3</accession>
<evidence type="ECO:0000313" key="6">
    <source>
        <dbReference type="Proteomes" id="UP000604117"/>
    </source>
</evidence>
<keyword evidence="6" id="KW-1185">Reference proteome</keyword>
<dbReference type="InterPro" id="IPR008628">
    <property type="entry name" value="GPP34-like"/>
</dbReference>
<organism evidence="5 6">
    <name type="scientific">Asanoa siamensis</name>
    <dbReference type="NCBI Taxonomy" id="926357"/>
    <lineage>
        <taxon>Bacteria</taxon>
        <taxon>Bacillati</taxon>
        <taxon>Actinomycetota</taxon>
        <taxon>Actinomycetes</taxon>
        <taxon>Micromonosporales</taxon>
        <taxon>Micromonosporaceae</taxon>
        <taxon>Asanoa</taxon>
    </lineage>
</organism>
<evidence type="ECO:0000256" key="3">
    <source>
        <dbReference type="ARBA" id="ARBA00023121"/>
    </source>
</evidence>
<reference evidence="5 6" key="1">
    <citation type="submission" date="2021-01" db="EMBL/GenBank/DDBJ databases">
        <title>Whole genome shotgun sequence of Asanoa siamensis NBRC 107932.</title>
        <authorList>
            <person name="Komaki H."/>
            <person name="Tamura T."/>
        </authorList>
    </citation>
    <scope>NUCLEOTIDE SEQUENCE [LARGE SCALE GENOMIC DNA]</scope>
    <source>
        <strain evidence="5 6">NBRC 107932</strain>
    </source>
</reference>
<comment type="caution">
    <text evidence="5">The sequence shown here is derived from an EMBL/GenBank/DDBJ whole genome shotgun (WGS) entry which is preliminary data.</text>
</comment>
<dbReference type="InterPro" id="IPR038261">
    <property type="entry name" value="GPP34-like_sf"/>
</dbReference>
<sequence>MTTTPRIDDVVYDARMTVNLAEDLLLLGYEDDGTPTPDSGTLDYGLAGAVLVELALEGRIRLAAGRVHVDEPAFTGDRVLDHGLDRITGYGRDATPGELLDGIRGGLRDRVLEGLVARKVLRRETHRILLVPHPRFPSATGGQPPVETETRARLTAFVNGGPADPRTHALATLAVAAGLTASAFPDTPRTQIERRLAEQGPEPWPAATVREILDEIQIAIVAITTMFMTGG</sequence>
<comment type="subcellular location">
    <subcellularLocation>
        <location evidence="1">Golgi apparatus membrane</location>
        <topology evidence="1">Peripheral membrane protein</topology>
        <orientation evidence="1">Cytoplasmic side</orientation>
    </subcellularLocation>
</comment>
<dbReference type="Proteomes" id="UP000604117">
    <property type="component" value="Unassembled WGS sequence"/>
</dbReference>
<evidence type="ECO:0000256" key="1">
    <source>
        <dbReference type="ARBA" id="ARBA00004255"/>
    </source>
</evidence>
<dbReference type="Pfam" id="PF05719">
    <property type="entry name" value="GPP34"/>
    <property type="match status" value="1"/>
</dbReference>
<keyword evidence="3" id="KW-0446">Lipid-binding</keyword>
<evidence type="ECO:0008006" key="7">
    <source>
        <dbReference type="Google" id="ProtNLM"/>
    </source>
</evidence>
<protein>
    <recommendedName>
        <fullName evidence="7">Golgi phosphoprotein 3 GPP34</fullName>
    </recommendedName>
</protein>
<dbReference type="Gene3D" id="1.10.3630.10">
    <property type="entry name" value="yeast vps74-n-term truncation variant domain like"/>
    <property type="match status" value="1"/>
</dbReference>
<gene>
    <name evidence="5" type="ORF">Asi02nite_81260</name>
</gene>
<evidence type="ECO:0000313" key="5">
    <source>
        <dbReference type="EMBL" id="GIF78608.1"/>
    </source>
</evidence>
<evidence type="ECO:0000256" key="2">
    <source>
        <dbReference type="ARBA" id="ARBA00023034"/>
    </source>
</evidence>
<evidence type="ECO:0000256" key="4">
    <source>
        <dbReference type="ARBA" id="ARBA00023136"/>
    </source>
</evidence>
<dbReference type="EMBL" id="BONE01000173">
    <property type="protein sequence ID" value="GIF78608.1"/>
    <property type="molecule type" value="Genomic_DNA"/>
</dbReference>
<proteinExistence type="predicted"/>
<name>A0ABQ4D5R3_9ACTN</name>
<keyword evidence="4" id="KW-0472">Membrane</keyword>
<keyword evidence="2" id="KW-0333">Golgi apparatus</keyword>